<evidence type="ECO:0000313" key="2">
    <source>
        <dbReference type="Proteomes" id="UP000309997"/>
    </source>
</evidence>
<organism evidence="1 2">
    <name type="scientific">Populus alba</name>
    <name type="common">White poplar</name>
    <dbReference type="NCBI Taxonomy" id="43335"/>
    <lineage>
        <taxon>Eukaryota</taxon>
        <taxon>Viridiplantae</taxon>
        <taxon>Streptophyta</taxon>
        <taxon>Embryophyta</taxon>
        <taxon>Tracheophyta</taxon>
        <taxon>Spermatophyta</taxon>
        <taxon>Magnoliopsida</taxon>
        <taxon>eudicotyledons</taxon>
        <taxon>Gunneridae</taxon>
        <taxon>Pentapetalae</taxon>
        <taxon>rosids</taxon>
        <taxon>fabids</taxon>
        <taxon>Malpighiales</taxon>
        <taxon>Salicaceae</taxon>
        <taxon>Saliceae</taxon>
        <taxon>Populus</taxon>
    </lineage>
</organism>
<gene>
    <name evidence="1" type="ORF">D5086_020262</name>
</gene>
<proteinExistence type="predicted"/>
<dbReference type="Proteomes" id="UP000309997">
    <property type="component" value="Unassembled WGS sequence"/>
</dbReference>
<sequence length="786" mass="86527">MMSRRHQRIKAHKKALYAGVNDASSIAGPGHGHAKQPSETEVLVGIILHNYPSSKVLFTACSGTRFSKNRQAGTLLLFSGVGGSWQPSLPARQGQSPALRTIPKSHPTSGLSFPTGTRVVGSRHCQHDEFHPAKSFAITNSYTFVLLMDFWSYASEGKGLLFSDEIDLSADAFTRSRKASIGCDIEAVESAESLDLGFSEIPRKPFHGSKTGAGMSDGSRVGIDSSKLVVGSPNCVIASNSSMESRSNHSNSLMESNSQDSSLFDLKLGRLADCKDAQNSRFSKERFLLSSASPSAQAKRAPMASSRPRISFCQVYDCNKDLSSSKDYHKRHKVCEAHTKTPQVIVNGNEQRFCQQCSRFHLLVEFDDGKRSCRKRLAGHNERRRKPQFGTLSVKPHKLLHPYQRTKFLGTSLPKRTSFLFPNMLPGGTFCPQSYEEDNWRKHVKLEENSIYSSPSAIPIRNGVPKSFLHLHGNGIQKTCGISPLDTEDLPISNTATTIHELAGVSHSSCALSLLSAAESQDLSHSAGNIMVRPLVSQAGGACQTLGIANKSLGIGSSEKYVPIGFNSFGMNFIEVDNMEPFGVSGSGHAADLKVETDGFLHQSDFLNAKHCVSPENESTVDWLQLSSHLKRVEQQRNSMKVKHENEDFCSFGATYRCTTLVLDEKVINRALMQRRDLVAICIPASNLITNFIDAIDNEPLKTSVSVCKCIPLLKRSKVYQIELALLRERLPEYKIITFSGWVLSQMVGSRMVQLRPGFSKSLKHTVMHPLGLITGRRSMHVDIVT</sequence>
<name>A0ACC4BJJ0_POPAL</name>
<protein>
    <submittedName>
        <fullName evidence="1">Uncharacterized protein</fullName>
    </submittedName>
</protein>
<dbReference type="EMBL" id="RCHU02000010">
    <property type="protein sequence ID" value="KAL3578758.1"/>
    <property type="molecule type" value="Genomic_DNA"/>
</dbReference>
<accession>A0ACC4BJJ0</accession>
<keyword evidence="2" id="KW-1185">Reference proteome</keyword>
<reference evidence="1 2" key="1">
    <citation type="journal article" date="2024" name="Plant Biotechnol. J.">
        <title>Genome and CRISPR/Cas9 system of a widespread forest tree (Populus alba) in the world.</title>
        <authorList>
            <person name="Liu Y.J."/>
            <person name="Jiang P.F."/>
            <person name="Han X.M."/>
            <person name="Li X.Y."/>
            <person name="Wang H.M."/>
            <person name="Wang Y.J."/>
            <person name="Wang X.X."/>
            <person name="Zeng Q.Y."/>
        </authorList>
    </citation>
    <scope>NUCLEOTIDE SEQUENCE [LARGE SCALE GENOMIC DNA]</scope>
    <source>
        <strain evidence="2">cv. PAL-ZL1</strain>
    </source>
</reference>
<comment type="caution">
    <text evidence="1">The sequence shown here is derived from an EMBL/GenBank/DDBJ whole genome shotgun (WGS) entry which is preliminary data.</text>
</comment>
<evidence type="ECO:0000313" key="1">
    <source>
        <dbReference type="EMBL" id="KAL3578758.1"/>
    </source>
</evidence>